<feature type="transmembrane region" description="Helical" evidence="2">
    <location>
        <begin position="49"/>
        <end position="68"/>
    </location>
</feature>
<dbReference type="Pfam" id="PF16998">
    <property type="entry name" value="17kDa_Anti_2"/>
    <property type="match status" value="1"/>
</dbReference>
<proteinExistence type="predicted"/>
<evidence type="ECO:0000259" key="4">
    <source>
        <dbReference type="Pfam" id="PF16998"/>
    </source>
</evidence>
<reference evidence="5 6" key="1">
    <citation type="journal article" date="2016" name="Nat. Commun.">
        <title>Thousands of microbial genomes shed light on interconnected biogeochemical processes in an aquifer system.</title>
        <authorList>
            <person name="Anantharaman K."/>
            <person name="Brown C.T."/>
            <person name="Hug L.A."/>
            <person name="Sharon I."/>
            <person name="Castelle C.J."/>
            <person name="Probst A.J."/>
            <person name="Thomas B.C."/>
            <person name="Singh A."/>
            <person name="Wilkins M.J."/>
            <person name="Karaoz U."/>
            <person name="Brodie E.L."/>
            <person name="Williams K.H."/>
            <person name="Hubbard S.S."/>
            <person name="Banfield J.F."/>
        </authorList>
    </citation>
    <scope>NUCLEOTIDE SEQUENCE [LARGE SCALE GENOMIC DNA]</scope>
</reference>
<evidence type="ECO:0000259" key="3">
    <source>
        <dbReference type="Pfam" id="PF13488"/>
    </source>
</evidence>
<dbReference type="Pfam" id="PF13488">
    <property type="entry name" value="Gly-zipper_Omp"/>
    <property type="match status" value="1"/>
</dbReference>
<comment type="caution">
    <text evidence="5">The sequence shown here is derived from an EMBL/GenBank/DDBJ whole genome shotgun (WGS) entry which is preliminary data.</text>
</comment>
<keyword evidence="2" id="KW-1133">Transmembrane helix</keyword>
<feature type="domain" description="Glycine zipper" evidence="3">
    <location>
        <begin position="35"/>
        <end position="78"/>
    </location>
</feature>
<dbReference type="PIRSF" id="PIRSF002721">
    <property type="entry name" value="Surface_antigen_Rickettsia"/>
    <property type="match status" value="1"/>
</dbReference>
<organism evidence="5 6">
    <name type="scientific">Candidatus Lloydbacteria bacterium RIFCSPLOWO2_01_FULL_50_20</name>
    <dbReference type="NCBI Taxonomy" id="1798665"/>
    <lineage>
        <taxon>Bacteria</taxon>
        <taxon>Candidatus Lloydiibacteriota</taxon>
    </lineage>
</organism>
<evidence type="ECO:0000256" key="2">
    <source>
        <dbReference type="SAM" id="Phobius"/>
    </source>
</evidence>
<dbReference type="PROSITE" id="PS51257">
    <property type="entry name" value="PROKAR_LIPOPROTEIN"/>
    <property type="match status" value="1"/>
</dbReference>
<dbReference type="Proteomes" id="UP000178534">
    <property type="component" value="Unassembled WGS sequence"/>
</dbReference>
<protein>
    <recommendedName>
        <fullName evidence="7">Surface antigen domain-containing protein</fullName>
    </recommendedName>
</protein>
<feature type="compositionally biased region" description="Polar residues" evidence="1">
    <location>
        <begin position="92"/>
        <end position="101"/>
    </location>
</feature>
<evidence type="ECO:0000256" key="1">
    <source>
        <dbReference type="SAM" id="MobiDB-lite"/>
    </source>
</evidence>
<name>A0A1G2DHX0_9BACT</name>
<keyword evidence="2" id="KW-0812">Transmembrane</keyword>
<gene>
    <name evidence="5" type="ORF">A2942_01455</name>
</gene>
<sequence>MKVRIRHFVVVVAGIIAIALGGCAGIPKEDQGMVIGGVLGGLGGSMLGSGNGSILGTIGGTFAGGYLGRMVGRSMDEQDKMLHEGAVEKSLSRGSNESWENPRTGHKGRVEAGRVSRTRSGYCREYTEYVTIDGREVPAHGTACQERDGSWRIRN</sequence>
<feature type="region of interest" description="Disordered" evidence="1">
    <location>
        <begin position="87"/>
        <end position="109"/>
    </location>
</feature>
<feature type="domain" description="Surface antigen" evidence="4">
    <location>
        <begin position="93"/>
        <end position="154"/>
    </location>
</feature>
<dbReference type="EMBL" id="MHLP01000012">
    <property type="protein sequence ID" value="OGZ13103.1"/>
    <property type="molecule type" value="Genomic_DNA"/>
</dbReference>
<evidence type="ECO:0008006" key="7">
    <source>
        <dbReference type="Google" id="ProtNLM"/>
    </source>
</evidence>
<evidence type="ECO:0000313" key="5">
    <source>
        <dbReference type="EMBL" id="OGZ13103.1"/>
    </source>
</evidence>
<keyword evidence="2" id="KW-0472">Membrane</keyword>
<evidence type="ECO:0000313" key="6">
    <source>
        <dbReference type="Proteomes" id="UP000178534"/>
    </source>
</evidence>
<accession>A0A1G2DHX0</accession>
<dbReference type="InterPro" id="IPR039567">
    <property type="entry name" value="Gly-zipper"/>
</dbReference>
<dbReference type="InterPro" id="IPR032635">
    <property type="entry name" value="Anti_2"/>
</dbReference>
<dbReference type="STRING" id="1798665.A2942_01455"/>
<dbReference type="AlphaFoldDB" id="A0A1G2DHX0"/>
<dbReference type="InterPro" id="IPR016364">
    <property type="entry name" value="Surface_antigen_Rickettsia"/>
</dbReference>